<evidence type="ECO:0000259" key="6">
    <source>
        <dbReference type="PROSITE" id="PS50110"/>
    </source>
</evidence>
<feature type="transmembrane region" description="Helical" evidence="4">
    <location>
        <begin position="509"/>
        <end position="530"/>
    </location>
</feature>
<dbReference type="CDD" id="cd00082">
    <property type="entry name" value="HisKA"/>
    <property type="match status" value="1"/>
</dbReference>
<feature type="region of interest" description="Disordered" evidence="3">
    <location>
        <begin position="129"/>
        <end position="174"/>
    </location>
</feature>
<dbReference type="SUPFAM" id="SSF52172">
    <property type="entry name" value="CheY-like"/>
    <property type="match status" value="1"/>
</dbReference>
<dbReference type="InterPro" id="IPR035965">
    <property type="entry name" value="PAS-like_dom_sf"/>
</dbReference>
<feature type="compositionally biased region" description="Polar residues" evidence="3">
    <location>
        <begin position="348"/>
        <end position="360"/>
    </location>
</feature>
<dbReference type="PANTHER" id="PTHR43719">
    <property type="entry name" value="TWO-COMPONENT HISTIDINE KINASE"/>
    <property type="match status" value="1"/>
</dbReference>
<keyword evidence="1 2" id="KW-0597">Phosphoprotein</keyword>
<dbReference type="InterPro" id="IPR036890">
    <property type="entry name" value="HATPase_C_sf"/>
</dbReference>
<feature type="compositionally biased region" description="Polar residues" evidence="3">
    <location>
        <begin position="194"/>
        <end position="205"/>
    </location>
</feature>
<dbReference type="InterPro" id="IPR005467">
    <property type="entry name" value="His_kinase_dom"/>
</dbReference>
<evidence type="ECO:0008006" key="9">
    <source>
        <dbReference type="Google" id="ProtNLM"/>
    </source>
</evidence>
<proteinExistence type="predicted"/>
<dbReference type="InterPro" id="IPR000014">
    <property type="entry name" value="PAS"/>
</dbReference>
<dbReference type="SMART" id="SM00388">
    <property type="entry name" value="HisKA"/>
    <property type="match status" value="1"/>
</dbReference>
<evidence type="ECO:0000256" key="4">
    <source>
        <dbReference type="SAM" id="Phobius"/>
    </source>
</evidence>
<evidence type="ECO:0000313" key="7">
    <source>
        <dbReference type="EMBL" id="KAF2078150.1"/>
    </source>
</evidence>
<dbReference type="GO" id="GO:0000155">
    <property type="term" value="F:phosphorelay sensor kinase activity"/>
    <property type="evidence" value="ECO:0007669"/>
    <property type="project" value="InterPro"/>
</dbReference>
<dbReference type="Proteomes" id="UP000695562">
    <property type="component" value="Unassembled WGS sequence"/>
</dbReference>
<name>A0A8J4V2B6_9MYCE</name>
<dbReference type="InterPro" id="IPR011006">
    <property type="entry name" value="CheY-like_superfamily"/>
</dbReference>
<feature type="compositionally biased region" description="Low complexity" evidence="3">
    <location>
        <begin position="1258"/>
        <end position="1283"/>
    </location>
</feature>
<feature type="compositionally biased region" description="Low complexity" evidence="3">
    <location>
        <begin position="299"/>
        <end position="310"/>
    </location>
</feature>
<dbReference type="Gene3D" id="3.30.450.20">
    <property type="entry name" value="PAS domain"/>
    <property type="match status" value="1"/>
</dbReference>
<dbReference type="PRINTS" id="PR00344">
    <property type="entry name" value="BCTRLSENSOR"/>
</dbReference>
<feature type="transmembrane region" description="Helical" evidence="4">
    <location>
        <begin position="652"/>
        <end position="673"/>
    </location>
</feature>
<feature type="compositionally biased region" description="Low complexity" evidence="3">
    <location>
        <begin position="21"/>
        <end position="30"/>
    </location>
</feature>
<keyword evidence="8" id="KW-1185">Reference proteome</keyword>
<dbReference type="Pfam" id="PF00072">
    <property type="entry name" value="Response_reg"/>
    <property type="match status" value="1"/>
</dbReference>
<feature type="compositionally biased region" description="Polar residues" evidence="3">
    <location>
        <begin position="277"/>
        <end position="292"/>
    </location>
</feature>
<feature type="compositionally biased region" description="Polar residues" evidence="3">
    <location>
        <begin position="220"/>
        <end position="234"/>
    </location>
</feature>
<reference evidence="7" key="1">
    <citation type="submission" date="2020-01" db="EMBL/GenBank/DDBJ databases">
        <title>Development of genomics and gene disruption for Polysphondylium violaceum indicates a role for the polyketide synthase stlB in stalk morphogenesis.</title>
        <authorList>
            <person name="Narita B."/>
            <person name="Kawabe Y."/>
            <person name="Kin K."/>
            <person name="Saito T."/>
            <person name="Gibbs R."/>
            <person name="Kuspa A."/>
            <person name="Muzny D."/>
            <person name="Queller D."/>
            <person name="Richards S."/>
            <person name="Strassman J."/>
            <person name="Sucgang R."/>
            <person name="Worley K."/>
            <person name="Schaap P."/>
        </authorList>
    </citation>
    <scope>NUCLEOTIDE SEQUENCE</scope>
    <source>
        <strain evidence="7">QSvi11</strain>
    </source>
</reference>
<dbReference type="SUPFAM" id="SSF55785">
    <property type="entry name" value="PYP-like sensor domain (PAS domain)"/>
    <property type="match status" value="1"/>
</dbReference>
<dbReference type="Gene3D" id="1.10.287.130">
    <property type="match status" value="1"/>
</dbReference>
<evidence type="ECO:0000256" key="3">
    <source>
        <dbReference type="SAM" id="MobiDB-lite"/>
    </source>
</evidence>
<feature type="region of interest" description="Disordered" evidence="3">
    <location>
        <begin position="277"/>
        <end position="391"/>
    </location>
</feature>
<dbReference type="InterPro" id="IPR004358">
    <property type="entry name" value="Sig_transdc_His_kin-like_C"/>
</dbReference>
<feature type="compositionally biased region" description="Polar residues" evidence="3">
    <location>
        <begin position="1373"/>
        <end position="1382"/>
    </location>
</feature>
<feature type="region of interest" description="Disordered" evidence="3">
    <location>
        <begin position="1308"/>
        <end position="1459"/>
    </location>
</feature>
<dbReference type="SMART" id="SM00448">
    <property type="entry name" value="REC"/>
    <property type="match status" value="1"/>
</dbReference>
<evidence type="ECO:0000259" key="5">
    <source>
        <dbReference type="PROSITE" id="PS50109"/>
    </source>
</evidence>
<dbReference type="SUPFAM" id="SSF47384">
    <property type="entry name" value="Homodimeric domain of signal transducing histidine kinase"/>
    <property type="match status" value="1"/>
</dbReference>
<dbReference type="InterPro" id="IPR003594">
    <property type="entry name" value="HATPase_dom"/>
</dbReference>
<sequence length="1589" mass="177226">MDKKTDPNNNNSDIHKKKTSSGHQSNSSNNKSKKESSNTSSINNTPSSCSSLENEKDSFTKDFLTKFATNAISNFNSFEEDDEKFEYRFEKTKTLEQEINQESVEEKTTIQSPSDVKIPISQSQPIYPQNIHHHHRNSGPLSSIQEEPDYEASHHHHHHHHHPHPHQQFGHQKSRYDGDSFVEIDINQEGLNHESITPKSDSTVGGNIPPQHIGHKRKGSNGSTCSVNDTESTSSDVDLEANAYHHHYHHHHQKEKQKRAGIFSPFSSLFRGDKSSQIYKSSENSPNLNNPTAVPMRPINTSNNSIQNSNKRYSGSSMSGGSEFDQTLFTNTPPPTTTQPQPNKSHKMNQSIFTPSPNDNSSAKKFGKESGKSSKVGQETNDNSSPNLGSYRSTINSGFSFTQSPKTHHNILNRIKKKVKGNRQLNNNQLTSSISNSAFNQSSHTINHLNYNISTTANVSNSNFLDRYFDSLFNDLINSKYFFILKYPWRFASWILRPTSRSNYTSKVFYRRAHVLNLLSIVMCIIFILATILQHDIWYIFSPGILITILLYIMGKTSNYLYLTSFLLIATCTAINITAQIVEIARGNPTTKFEFSWDVLVMIAVPLLFPSVLYSISLTLCVAVAYISMGAYIDASNKYVLIDGQDSYGESIRSIVIVFLLLMMYSILSSIDLKEIERKEARIQSLFKISNEALVVHKDGLISDANPAFESIFQIKLNDMLYPVQSGIWEFLPALEGMFDHDGNKTLDIGDIGVIETTAIDSSGRTFQVEVRTNKATYGGQPVDVISIIDITGRKQLIEADVALRKAEAANEAKVIFLTTVSHELRTPINGVLASADILERTNLDSTQKEFLTCIKLSGNYLLDLINDILDYSKIEAGRMEIVTFDFSLLKMLDNSIRIVSKNVYQKNLELCLFIDGNVPILLNGDSGRIKQILLNFLSNSIKFTNKGQICVRVKLDSQIEKEITLRIEVEDSGIGIKQEHIGNLFTAFSQIDSGNSRKYQGTGLGLSICKRLCKMMGGNVYVSSEFGVGSTFSFTVKCTAPSLPTLTIQNLGSAISLGQEIPGISKPIGKKKYMNGVIGIVLDINPYVRKSVVLFFGLLNISCVELSSKADLDEHLSTLTSKSKNLNQVYVVVTSCPDINQTTVNTPKDRKFSFILMENPNEDRRQFKVFDGRFPKPCQFSDIVKCLYHVETLNFFIDSLNVTPIKNGFGIDGQQSTSESQKVSTVTSPVSYAENAEQIKNLDPISSPVPCQRAQVSPSSLILSPNSRRSSLNDSLNGSLLPDPALDEQNHTADYPINMESVYQKIESHHQNFKRSMDSRSHSTATSPLLSKPVSSSSTITHHDHHLSSPTSPSFKLPLPPSYVPHPPNLPSKSLPTTPTLRSRDDDISSAVEEFRKKHKSSHNIQAHGGNGHALLPLPPPHPSTTTTTTTNSNNISSGSSSKAKDQHRSIPQQQPKIEERTEKILLVEDNAVNIKIFSKLLKDSHFKFDVASNGIEAVNRVKSEEYDLILMDCQMPEMDGFEATKIIRDLEKNKSIKPPPSHKHPHIIIVALTANSGYEDKQKCLQVGMNDFLQKPIKTADSLIQMN</sequence>
<feature type="compositionally biased region" description="Polar residues" evidence="3">
    <location>
        <begin position="378"/>
        <end position="391"/>
    </location>
</feature>
<organism evidence="7 8">
    <name type="scientific">Polysphondylium violaceum</name>
    <dbReference type="NCBI Taxonomy" id="133409"/>
    <lineage>
        <taxon>Eukaryota</taxon>
        <taxon>Amoebozoa</taxon>
        <taxon>Evosea</taxon>
        <taxon>Eumycetozoa</taxon>
        <taxon>Dictyostelia</taxon>
        <taxon>Dictyosteliales</taxon>
        <taxon>Dictyosteliaceae</taxon>
        <taxon>Polysphondylium</taxon>
    </lineage>
</organism>
<dbReference type="Gene3D" id="3.30.565.10">
    <property type="entry name" value="Histidine kinase-like ATPase, C-terminal domain"/>
    <property type="match status" value="1"/>
</dbReference>
<feature type="transmembrane region" description="Helical" evidence="4">
    <location>
        <begin position="599"/>
        <end position="632"/>
    </location>
</feature>
<comment type="caution">
    <text evidence="7">The sequence shown here is derived from an EMBL/GenBank/DDBJ whole genome shotgun (WGS) entry which is preliminary data.</text>
</comment>
<evidence type="ECO:0000256" key="2">
    <source>
        <dbReference type="PROSITE-ProRule" id="PRU00169"/>
    </source>
</evidence>
<dbReference type="NCBIfam" id="TIGR00229">
    <property type="entry name" value="sensory_box"/>
    <property type="match status" value="1"/>
</dbReference>
<dbReference type="InterPro" id="IPR050956">
    <property type="entry name" value="2C_system_His_kinase"/>
</dbReference>
<feature type="region of interest" description="Disordered" evidence="3">
    <location>
        <begin position="1"/>
        <end position="55"/>
    </location>
</feature>
<feature type="domain" description="Response regulatory" evidence="6">
    <location>
        <begin position="1465"/>
        <end position="1589"/>
    </location>
</feature>
<feature type="modified residue" description="4-aspartylphosphate" evidence="2">
    <location>
        <position position="1514"/>
    </location>
</feature>
<accession>A0A8J4V2B6</accession>
<feature type="compositionally biased region" description="Basic and acidic residues" evidence="3">
    <location>
        <begin position="1308"/>
        <end position="1322"/>
    </location>
</feature>
<feature type="compositionally biased region" description="Polar residues" evidence="3">
    <location>
        <begin position="311"/>
        <end position="329"/>
    </location>
</feature>
<dbReference type="FunFam" id="3.30.565.10:FF:000010">
    <property type="entry name" value="Sensor histidine kinase RcsC"/>
    <property type="match status" value="1"/>
</dbReference>
<gene>
    <name evidence="7" type="ORF">CYY_000534</name>
</gene>
<feature type="transmembrane region" description="Helical" evidence="4">
    <location>
        <begin position="537"/>
        <end position="554"/>
    </location>
</feature>
<dbReference type="InterPro" id="IPR003661">
    <property type="entry name" value="HisK_dim/P_dom"/>
</dbReference>
<feature type="transmembrane region" description="Helical" evidence="4">
    <location>
        <begin position="560"/>
        <end position="579"/>
    </location>
</feature>
<dbReference type="SMART" id="SM00387">
    <property type="entry name" value="HATPase_c"/>
    <property type="match status" value="1"/>
</dbReference>
<feature type="compositionally biased region" description="Low complexity" evidence="3">
    <location>
        <begin position="37"/>
        <end position="51"/>
    </location>
</feature>
<dbReference type="EMBL" id="AJWJ01000010">
    <property type="protein sequence ID" value="KAF2078150.1"/>
    <property type="molecule type" value="Genomic_DNA"/>
</dbReference>
<dbReference type="Pfam" id="PF02518">
    <property type="entry name" value="HATPase_c"/>
    <property type="match status" value="1"/>
</dbReference>
<feature type="compositionally biased region" description="Low complexity" evidence="3">
    <location>
        <begin position="1328"/>
        <end position="1341"/>
    </location>
</feature>
<dbReference type="PROSITE" id="PS50109">
    <property type="entry name" value="HIS_KIN"/>
    <property type="match status" value="1"/>
</dbReference>
<dbReference type="Pfam" id="PF00512">
    <property type="entry name" value="HisKA"/>
    <property type="match status" value="1"/>
</dbReference>
<keyword evidence="4" id="KW-1133">Transmembrane helix</keyword>
<feature type="region of interest" description="Disordered" evidence="3">
    <location>
        <begin position="1244"/>
        <end position="1292"/>
    </location>
</feature>
<protein>
    <recommendedName>
        <fullName evidence="9">Histidine kinase</fullName>
    </recommendedName>
</protein>
<feature type="compositionally biased region" description="Basic residues" evidence="3">
    <location>
        <begin position="154"/>
        <end position="165"/>
    </location>
</feature>
<dbReference type="InterPro" id="IPR001789">
    <property type="entry name" value="Sig_transdc_resp-reg_receiver"/>
</dbReference>
<dbReference type="Gene3D" id="3.40.50.2300">
    <property type="match status" value="1"/>
</dbReference>
<evidence type="ECO:0000313" key="8">
    <source>
        <dbReference type="Proteomes" id="UP000695562"/>
    </source>
</evidence>
<dbReference type="OrthoDB" id="10266508at2759"/>
<evidence type="ECO:0000256" key="1">
    <source>
        <dbReference type="ARBA" id="ARBA00022553"/>
    </source>
</evidence>
<dbReference type="CDD" id="cd17546">
    <property type="entry name" value="REC_hyHK_CKI1_RcsC-like"/>
    <property type="match status" value="1"/>
</dbReference>
<dbReference type="SUPFAM" id="SSF55874">
    <property type="entry name" value="ATPase domain of HSP90 chaperone/DNA topoisomerase II/histidine kinase"/>
    <property type="match status" value="1"/>
</dbReference>
<dbReference type="PROSITE" id="PS50110">
    <property type="entry name" value="RESPONSE_REGULATORY"/>
    <property type="match status" value="1"/>
</dbReference>
<keyword evidence="4" id="KW-0812">Transmembrane</keyword>
<keyword evidence="4" id="KW-0472">Membrane</keyword>
<dbReference type="PANTHER" id="PTHR43719:SF18">
    <property type="entry name" value="HYBRID SIGNAL TRANSDUCTION HISTIDINE KINASE B"/>
    <property type="match status" value="1"/>
</dbReference>
<feature type="compositionally biased region" description="Low complexity" evidence="3">
    <location>
        <begin position="1425"/>
        <end position="1443"/>
    </location>
</feature>
<feature type="compositionally biased region" description="Pro residues" evidence="3">
    <location>
        <begin position="1359"/>
        <end position="1371"/>
    </location>
</feature>
<dbReference type="InterPro" id="IPR036097">
    <property type="entry name" value="HisK_dim/P_sf"/>
</dbReference>
<dbReference type="CDD" id="cd16922">
    <property type="entry name" value="HATPase_EvgS-ArcB-TorS-like"/>
    <property type="match status" value="1"/>
</dbReference>
<feature type="domain" description="Histidine kinase" evidence="5">
    <location>
        <begin position="820"/>
        <end position="1041"/>
    </location>
</feature>
<feature type="region of interest" description="Disordered" evidence="3">
    <location>
        <begin position="192"/>
        <end position="234"/>
    </location>
</feature>